<dbReference type="RefSeq" id="WP_253662379.1">
    <property type="nucleotide sequence ID" value="NZ_BAAAJQ010000001.1"/>
</dbReference>
<accession>A0ABT1HGS8</accession>
<feature type="transmembrane region" description="Helical" evidence="2">
    <location>
        <begin position="40"/>
        <end position="60"/>
    </location>
</feature>
<organism evidence="3 4">
    <name type="scientific">Williamsia maris</name>
    <dbReference type="NCBI Taxonomy" id="72806"/>
    <lineage>
        <taxon>Bacteria</taxon>
        <taxon>Bacillati</taxon>
        <taxon>Actinomycetota</taxon>
        <taxon>Actinomycetes</taxon>
        <taxon>Mycobacteriales</taxon>
        <taxon>Nocardiaceae</taxon>
        <taxon>Williamsia</taxon>
    </lineage>
</organism>
<keyword evidence="2" id="KW-0472">Membrane</keyword>
<evidence type="ECO:0000256" key="2">
    <source>
        <dbReference type="SAM" id="Phobius"/>
    </source>
</evidence>
<keyword evidence="4" id="KW-1185">Reference proteome</keyword>
<feature type="compositionally biased region" description="Low complexity" evidence="1">
    <location>
        <begin position="91"/>
        <end position="115"/>
    </location>
</feature>
<gene>
    <name evidence="3" type="ORF">LX13_003271</name>
</gene>
<evidence type="ECO:0000313" key="4">
    <source>
        <dbReference type="Proteomes" id="UP001206895"/>
    </source>
</evidence>
<sequence>MSPAFDETPELDAPEPEAPATDEFPAVTPPRGRRSVGVGVLRAVSGLTVLAVVVAATWYADAGRTQVAVTVPVAADRAAAAVAPVTPGPAGPAVAQPKPTAPEASAPEASAPAAPAADAPAAAVAISPGAGVTLPGTPAAPGASPATPITPGATGSSPGGSVAINGNGTGGAAAGFATAPIAEQPACPGIPKPDRSGGLSSIVELAPMFGSFSSEVFALGPAMQPALQLFGPVLAELEPVIHQNLPWITPILNRISDATAVILKAILPFYGPYREQFISAEGQFAASLTPVLTKIYQSPAAACLVALEGQIIRNAKGKPIHTPSLSRPGQVNVLRPRA</sequence>
<keyword evidence="2" id="KW-1133">Transmembrane helix</keyword>
<feature type="region of interest" description="Disordered" evidence="1">
    <location>
        <begin position="136"/>
        <end position="164"/>
    </location>
</feature>
<feature type="region of interest" description="Disordered" evidence="1">
    <location>
        <begin position="1"/>
        <end position="32"/>
    </location>
</feature>
<dbReference type="EMBL" id="JAMTCJ010000003">
    <property type="protein sequence ID" value="MCP2177443.1"/>
    <property type="molecule type" value="Genomic_DNA"/>
</dbReference>
<evidence type="ECO:0000313" key="3">
    <source>
        <dbReference type="EMBL" id="MCP2177443.1"/>
    </source>
</evidence>
<dbReference type="Proteomes" id="UP001206895">
    <property type="component" value="Unassembled WGS sequence"/>
</dbReference>
<protein>
    <submittedName>
        <fullName evidence="3">Uncharacterized protein</fullName>
    </submittedName>
</protein>
<evidence type="ECO:0000256" key="1">
    <source>
        <dbReference type="SAM" id="MobiDB-lite"/>
    </source>
</evidence>
<name>A0ABT1HGS8_9NOCA</name>
<proteinExistence type="predicted"/>
<keyword evidence="2" id="KW-0812">Transmembrane</keyword>
<reference evidence="3 4" key="1">
    <citation type="submission" date="2022-06" db="EMBL/GenBank/DDBJ databases">
        <title>Genomic Encyclopedia of Archaeal and Bacterial Type Strains, Phase II (KMG-II): from individual species to whole genera.</title>
        <authorList>
            <person name="Goeker M."/>
        </authorList>
    </citation>
    <scope>NUCLEOTIDE SEQUENCE [LARGE SCALE GENOMIC DNA]</scope>
    <source>
        <strain evidence="3 4">DSM 44693</strain>
    </source>
</reference>
<feature type="region of interest" description="Disordered" evidence="1">
    <location>
        <begin position="86"/>
        <end position="115"/>
    </location>
</feature>
<comment type="caution">
    <text evidence="3">The sequence shown here is derived from an EMBL/GenBank/DDBJ whole genome shotgun (WGS) entry which is preliminary data.</text>
</comment>